<keyword evidence="7" id="KW-1185">Reference proteome</keyword>
<feature type="domain" description="Pseudouridine synthase I TruA alpha/beta" evidence="5">
    <location>
        <begin position="6"/>
        <end position="70"/>
    </location>
</feature>
<organism evidence="6 7">
    <name type="scientific">Sphaeroforma arctica JP610</name>
    <dbReference type="NCBI Taxonomy" id="667725"/>
    <lineage>
        <taxon>Eukaryota</taxon>
        <taxon>Ichthyosporea</taxon>
        <taxon>Ichthyophonida</taxon>
        <taxon>Sphaeroforma</taxon>
    </lineage>
</organism>
<dbReference type="GO" id="GO:0031119">
    <property type="term" value="P:tRNA pseudouridine synthesis"/>
    <property type="evidence" value="ECO:0007669"/>
    <property type="project" value="TreeGrafter"/>
</dbReference>
<dbReference type="PANTHER" id="PTHR11142">
    <property type="entry name" value="PSEUDOURIDYLATE SYNTHASE"/>
    <property type="match status" value="1"/>
</dbReference>
<dbReference type="Pfam" id="PF01416">
    <property type="entry name" value="PseudoU_synth_1"/>
    <property type="match status" value="1"/>
</dbReference>
<proteinExistence type="inferred from homology"/>
<evidence type="ECO:0000256" key="1">
    <source>
        <dbReference type="ARBA" id="ARBA00009375"/>
    </source>
</evidence>
<evidence type="ECO:0000313" key="6">
    <source>
        <dbReference type="EMBL" id="KNC71386.1"/>
    </source>
</evidence>
<comment type="similarity">
    <text evidence="1 4">Belongs to the tRNA pseudouridine synthase TruA family.</text>
</comment>
<evidence type="ECO:0000259" key="5">
    <source>
        <dbReference type="Pfam" id="PF01416"/>
    </source>
</evidence>
<feature type="non-terminal residue" evidence="6">
    <location>
        <position position="133"/>
    </location>
</feature>
<protein>
    <recommendedName>
        <fullName evidence="4">tRNA pseudouridine synthase</fullName>
        <ecNumber evidence="4">5.4.99.12</ecNumber>
    </recommendedName>
</protein>
<dbReference type="GO" id="GO:1990481">
    <property type="term" value="P:mRNA pseudouridine synthesis"/>
    <property type="evidence" value="ECO:0007669"/>
    <property type="project" value="TreeGrafter"/>
</dbReference>
<evidence type="ECO:0000256" key="4">
    <source>
        <dbReference type="RuleBase" id="RU003792"/>
    </source>
</evidence>
<dbReference type="EC" id="5.4.99.12" evidence="4"/>
<dbReference type="InterPro" id="IPR020095">
    <property type="entry name" value="PsdUridine_synth_TruA_C"/>
</dbReference>
<dbReference type="AlphaFoldDB" id="A0A0L0F444"/>
<gene>
    <name evidence="6" type="ORF">SARC_16075</name>
</gene>
<name>A0A0L0F444_9EUKA</name>
<dbReference type="PANTHER" id="PTHR11142:SF4">
    <property type="entry name" value="PSEUDOURIDYLATE SYNTHASE 1 HOMOLOG"/>
    <property type="match status" value="1"/>
</dbReference>
<dbReference type="InterPro" id="IPR001406">
    <property type="entry name" value="PsdUridine_synth_TruA"/>
</dbReference>
<dbReference type="EMBL" id="KQ248897">
    <property type="protein sequence ID" value="KNC71386.1"/>
    <property type="molecule type" value="Genomic_DNA"/>
</dbReference>
<accession>A0A0L0F444</accession>
<dbReference type="STRING" id="667725.A0A0L0F444"/>
<keyword evidence="2 4" id="KW-0819">tRNA processing</keyword>
<sequence>MNEGIEVIRLTVKGQSFMLHQIRKMVGMMVLVCKGTGIDKSIISKSFKNQKISVPTAPALGLLLEKCFFDHYNEKLGKTGGETKQILWEPTDDARQDFKMKYIYPKMVQEELQGQEFSKWYTKIGTEHMDRLE</sequence>
<dbReference type="InterPro" id="IPR020103">
    <property type="entry name" value="PsdUridine_synth_cat_dom_sf"/>
</dbReference>
<evidence type="ECO:0000256" key="3">
    <source>
        <dbReference type="ARBA" id="ARBA00023235"/>
    </source>
</evidence>
<evidence type="ECO:0000256" key="2">
    <source>
        <dbReference type="ARBA" id="ARBA00022694"/>
    </source>
</evidence>
<evidence type="ECO:0000313" key="7">
    <source>
        <dbReference type="Proteomes" id="UP000054560"/>
    </source>
</evidence>
<dbReference type="InterPro" id="IPR020097">
    <property type="entry name" value="PsdUridine_synth_TruA_a/b_dom"/>
</dbReference>
<dbReference type="GO" id="GO:0003723">
    <property type="term" value="F:RNA binding"/>
    <property type="evidence" value="ECO:0007669"/>
    <property type="project" value="InterPro"/>
</dbReference>
<dbReference type="RefSeq" id="XP_014145288.1">
    <property type="nucleotide sequence ID" value="XM_014289813.1"/>
</dbReference>
<dbReference type="SUPFAM" id="SSF55120">
    <property type="entry name" value="Pseudouridine synthase"/>
    <property type="match status" value="1"/>
</dbReference>
<dbReference type="GO" id="GO:0005634">
    <property type="term" value="C:nucleus"/>
    <property type="evidence" value="ECO:0007669"/>
    <property type="project" value="TreeGrafter"/>
</dbReference>
<dbReference type="FunFam" id="3.30.70.660:FF:000002">
    <property type="entry name" value="tRNA pseudouridine synthase"/>
    <property type="match status" value="1"/>
</dbReference>
<dbReference type="GO" id="GO:0160147">
    <property type="term" value="F:tRNA pseudouridine(38-40) synthase activity"/>
    <property type="evidence" value="ECO:0007669"/>
    <property type="project" value="UniProtKB-EC"/>
</dbReference>
<dbReference type="Proteomes" id="UP000054560">
    <property type="component" value="Unassembled WGS sequence"/>
</dbReference>
<dbReference type="GeneID" id="25916579"/>
<keyword evidence="3 4" id="KW-0413">Isomerase</keyword>
<dbReference type="eggNOG" id="KOG2553">
    <property type="taxonomic scope" value="Eukaryota"/>
</dbReference>
<comment type="catalytic activity">
    <reaction evidence="4">
        <text>uridine(38/39/40) in tRNA = pseudouridine(38/39/40) in tRNA</text>
        <dbReference type="Rhea" id="RHEA:22376"/>
        <dbReference type="Rhea" id="RHEA-COMP:10085"/>
        <dbReference type="Rhea" id="RHEA-COMP:10087"/>
        <dbReference type="ChEBI" id="CHEBI:65314"/>
        <dbReference type="ChEBI" id="CHEBI:65315"/>
        <dbReference type="EC" id="5.4.99.12"/>
    </reaction>
</comment>
<reference evidence="6 7" key="1">
    <citation type="submission" date="2011-02" db="EMBL/GenBank/DDBJ databases">
        <title>The Genome Sequence of Sphaeroforma arctica JP610.</title>
        <authorList>
            <consortium name="The Broad Institute Genome Sequencing Platform"/>
            <person name="Russ C."/>
            <person name="Cuomo C."/>
            <person name="Young S.K."/>
            <person name="Zeng Q."/>
            <person name="Gargeya S."/>
            <person name="Alvarado L."/>
            <person name="Berlin A."/>
            <person name="Chapman S.B."/>
            <person name="Chen Z."/>
            <person name="Freedman E."/>
            <person name="Gellesch M."/>
            <person name="Goldberg J."/>
            <person name="Griggs A."/>
            <person name="Gujja S."/>
            <person name="Heilman E."/>
            <person name="Heiman D."/>
            <person name="Howarth C."/>
            <person name="Mehta T."/>
            <person name="Neiman D."/>
            <person name="Pearson M."/>
            <person name="Roberts A."/>
            <person name="Saif S."/>
            <person name="Shea T."/>
            <person name="Shenoy N."/>
            <person name="Sisk P."/>
            <person name="Stolte C."/>
            <person name="Sykes S."/>
            <person name="White J."/>
            <person name="Yandava C."/>
            <person name="Burger G."/>
            <person name="Gray M.W."/>
            <person name="Holland P.W.H."/>
            <person name="King N."/>
            <person name="Lang F.B.F."/>
            <person name="Roger A.J."/>
            <person name="Ruiz-Trillo I."/>
            <person name="Haas B."/>
            <person name="Nusbaum C."/>
            <person name="Birren B."/>
        </authorList>
    </citation>
    <scope>NUCLEOTIDE SEQUENCE [LARGE SCALE GENOMIC DNA]</scope>
    <source>
        <strain evidence="6 7">JP610</strain>
    </source>
</reference>
<dbReference type="OrthoDB" id="10256309at2759"/>
<dbReference type="Gene3D" id="3.30.70.660">
    <property type="entry name" value="Pseudouridine synthase I, catalytic domain, C-terminal subdomain"/>
    <property type="match status" value="1"/>
</dbReference>